<feature type="coiled-coil region" evidence="1">
    <location>
        <begin position="26"/>
        <end position="60"/>
    </location>
</feature>
<accession>A0A1W1BTW8</accession>
<evidence type="ECO:0000313" key="2">
    <source>
        <dbReference type="EMBL" id="SFV57050.1"/>
    </source>
</evidence>
<protein>
    <recommendedName>
        <fullName evidence="3">Lipoprotein</fullName>
    </recommendedName>
</protein>
<sequence>MKYILLTFFLLFSFSGCNDEKEQTGKDTLLAELKAKNEDLRKTQLEVKKIQDKLAKQAQNNKFSKVGITIQENTITIDTNKTKDFFQNIGKKLQKFTHSMKEGIVHEKDAGIRIEKTHIDIDLNKTKSFLGAWGEKIQSYAKEIDKMIKKITIPENKEKE</sequence>
<dbReference type="EMBL" id="FPHI01000015">
    <property type="protein sequence ID" value="SFV57050.1"/>
    <property type="molecule type" value="Genomic_DNA"/>
</dbReference>
<gene>
    <name evidence="2" type="ORF">MNB_SV-3-1345</name>
</gene>
<name>A0A1W1BTW8_9ZZZZ</name>
<proteinExistence type="predicted"/>
<dbReference type="AlphaFoldDB" id="A0A1W1BTW8"/>
<reference evidence="2" key="1">
    <citation type="submission" date="2016-10" db="EMBL/GenBank/DDBJ databases">
        <authorList>
            <person name="de Groot N.N."/>
        </authorList>
    </citation>
    <scope>NUCLEOTIDE SEQUENCE</scope>
</reference>
<keyword evidence="1" id="KW-0175">Coiled coil</keyword>
<evidence type="ECO:0000256" key="1">
    <source>
        <dbReference type="SAM" id="Coils"/>
    </source>
</evidence>
<evidence type="ECO:0008006" key="3">
    <source>
        <dbReference type="Google" id="ProtNLM"/>
    </source>
</evidence>
<organism evidence="2">
    <name type="scientific">hydrothermal vent metagenome</name>
    <dbReference type="NCBI Taxonomy" id="652676"/>
    <lineage>
        <taxon>unclassified sequences</taxon>
        <taxon>metagenomes</taxon>
        <taxon>ecological metagenomes</taxon>
    </lineage>
</organism>
<dbReference type="PROSITE" id="PS51257">
    <property type="entry name" value="PROKAR_LIPOPROTEIN"/>
    <property type="match status" value="1"/>
</dbReference>